<dbReference type="Gene3D" id="3.30.40.10">
    <property type="entry name" value="Zinc/RING finger domain, C3HC4 (zinc finger)"/>
    <property type="match status" value="1"/>
</dbReference>
<evidence type="ECO:0000256" key="3">
    <source>
        <dbReference type="ARBA" id="ARBA00022833"/>
    </source>
</evidence>
<dbReference type="GO" id="GO:0016925">
    <property type="term" value="P:protein sumoylation"/>
    <property type="evidence" value="ECO:0007669"/>
    <property type="project" value="TreeGrafter"/>
</dbReference>
<dbReference type="PANTHER" id="PTHR10782:SF4">
    <property type="entry name" value="TONALLI, ISOFORM E"/>
    <property type="match status" value="1"/>
</dbReference>
<dbReference type="CDD" id="cd05162">
    <property type="entry name" value="PWWP"/>
    <property type="match status" value="1"/>
</dbReference>
<name>A0AAW0EP15_9TRYP</name>
<evidence type="ECO:0000313" key="8">
    <source>
        <dbReference type="Proteomes" id="UP001430356"/>
    </source>
</evidence>
<dbReference type="SUPFAM" id="SSF57850">
    <property type="entry name" value="RING/U-box"/>
    <property type="match status" value="1"/>
</dbReference>
<dbReference type="PROSITE" id="PS51044">
    <property type="entry name" value="ZF_SP_RING"/>
    <property type="match status" value="1"/>
</dbReference>
<dbReference type="InterPro" id="IPR013083">
    <property type="entry name" value="Znf_RING/FYVE/PHD"/>
</dbReference>
<feature type="region of interest" description="Disordered" evidence="5">
    <location>
        <begin position="453"/>
        <end position="473"/>
    </location>
</feature>
<feature type="compositionally biased region" description="Basic and acidic residues" evidence="5">
    <location>
        <begin position="241"/>
        <end position="254"/>
    </location>
</feature>
<feature type="region of interest" description="Disordered" evidence="5">
    <location>
        <begin position="158"/>
        <end position="264"/>
    </location>
</feature>
<dbReference type="CDD" id="cd16650">
    <property type="entry name" value="SP-RING_PIAS-like"/>
    <property type="match status" value="1"/>
</dbReference>
<keyword evidence="8" id="KW-1185">Reference proteome</keyword>
<dbReference type="GO" id="GO:0000785">
    <property type="term" value="C:chromatin"/>
    <property type="evidence" value="ECO:0007669"/>
    <property type="project" value="TreeGrafter"/>
</dbReference>
<comment type="caution">
    <text evidence="7">The sequence shown here is derived from an EMBL/GenBank/DDBJ whole genome shotgun (WGS) entry which is preliminary data.</text>
</comment>
<accession>A0AAW0EP15</accession>
<evidence type="ECO:0000256" key="2">
    <source>
        <dbReference type="ARBA" id="ARBA00022771"/>
    </source>
</evidence>
<sequence>MRFPPGTQVWVKCDDGVWWPGVLRETDGEMQHFLCGGEDCCVEFYHSPAELYPLVSTDAAHVQPLHAEPHARSLDEDTWFADAVVAEAVAAALCDYERRRISHTAPATPPEAVRAPALPGRAESEREALSFSASELRNINALLGAVRGPTATRLRQELQEAAAPAAPPAASRREAASARTRKRHRPGEPPARAAPPQKARRTAAGATPCPAPAPRSAVPTASTGPPSMASGPVSSPSGADADERAERRPVDGGGERAGGGGPTIPFVPAVRHRVLEVLRREVFEDRSKLVLSPVYRLLEILGAVVVENANLSTTLPAPHALRNRPVGGYSPQWRVLLVPLSEDYDHTTGWMVPVEVDGAPLSMSLYVNSTPVSLPPSWQLSPAKEAAAVKSAIAVDITPHVLPAEPELFSLQVIFSGNVAEMEMWRGIITCVLVEEVELARLGERIVATYHAPPHPALRRSPPPSTSRGDRGGVSLTEASVRLRCPVTTLVMEIPVRGVHCEHLQCMELAAALMQCARQNVWNCPLCFAAMRPEDIVVNYRLREWIATHSPTTVARVEYVVETEPGVPLKVVYKAAPVERQSAIEVVDDEDDR</sequence>
<evidence type="ECO:0000256" key="4">
    <source>
        <dbReference type="PROSITE-ProRule" id="PRU00452"/>
    </source>
</evidence>
<dbReference type="InterPro" id="IPR004181">
    <property type="entry name" value="Znf_MIZ"/>
</dbReference>
<dbReference type="EMBL" id="JAECZO010000053">
    <property type="protein sequence ID" value="KAK7195391.1"/>
    <property type="molecule type" value="Genomic_DNA"/>
</dbReference>
<dbReference type="PANTHER" id="PTHR10782">
    <property type="entry name" value="ZINC FINGER MIZ DOMAIN-CONTAINING PROTEIN"/>
    <property type="match status" value="1"/>
</dbReference>
<dbReference type="GO" id="GO:0061665">
    <property type="term" value="F:SUMO ligase activity"/>
    <property type="evidence" value="ECO:0007669"/>
    <property type="project" value="TreeGrafter"/>
</dbReference>
<proteinExistence type="predicted"/>
<keyword evidence="2 4" id="KW-0863">Zinc-finger</keyword>
<dbReference type="AlphaFoldDB" id="A0AAW0EP15"/>
<evidence type="ECO:0000256" key="1">
    <source>
        <dbReference type="ARBA" id="ARBA00022723"/>
    </source>
</evidence>
<feature type="compositionally biased region" description="Pro residues" evidence="5">
    <location>
        <begin position="453"/>
        <end position="465"/>
    </location>
</feature>
<dbReference type="Proteomes" id="UP001430356">
    <property type="component" value="Unassembled WGS sequence"/>
</dbReference>
<evidence type="ECO:0000313" key="7">
    <source>
        <dbReference type="EMBL" id="KAK7195391.1"/>
    </source>
</evidence>
<organism evidence="7 8">
    <name type="scientific">Novymonas esmeraldas</name>
    <dbReference type="NCBI Taxonomy" id="1808958"/>
    <lineage>
        <taxon>Eukaryota</taxon>
        <taxon>Discoba</taxon>
        <taxon>Euglenozoa</taxon>
        <taxon>Kinetoplastea</taxon>
        <taxon>Metakinetoplastina</taxon>
        <taxon>Trypanosomatida</taxon>
        <taxon>Trypanosomatidae</taxon>
        <taxon>Novymonas</taxon>
    </lineage>
</organism>
<gene>
    <name evidence="7" type="ORF">NESM_000466000</name>
</gene>
<keyword evidence="1" id="KW-0479">Metal-binding</keyword>
<evidence type="ECO:0000256" key="5">
    <source>
        <dbReference type="SAM" id="MobiDB-lite"/>
    </source>
</evidence>
<evidence type="ECO:0000259" key="6">
    <source>
        <dbReference type="PROSITE" id="PS51044"/>
    </source>
</evidence>
<protein>
    <submittedName>
        <fullName evidence="7">Lorien protein</fullName>
    </submittedName>
</protein>
<feature type="compositionally biased region" description="Low complexity" evidence="5">
    <location>
        <begin position="194"/>
        <end position="208"/>
    </location>
</feature>
<dbReference type="Pfam" id="PF02891">
    <property type="entry name" value="zf-MIZ"/>
    <property type="match status" value="1"/>
</dbReference>
<feature type="domain" description="SP-RING-type" evidence="6">
    <location>
        <begin position="470"/>
        <end position="551"/>
    </location>
</feature>
<feature type="region of interest" description="Disordered" evidence="5">
    <location>
        <begin position="105"/>
        <end position="126"/>
    </location>
</feature>
<keyword evidence="3" id="KW-0862">Zinc</keyword>
<reference evidence="7 8" key="1">
    <citation type="journal article" date="2021" name="MBio">
        <title>A New Model Trypanosomatid, Novymonas esmeraldas: Genomic Perception of Its 'Candidatus Pandoraea novymonadis' Endosymbiont.</title>
        <authorList>
            <person name="Zakharova A."/>
            <person name="Saura A."/>
            <person name="Butenko A."/>
            <person name="Podesvova L."/>
            <person name="Warmusova S."/>
            <person name="Kostygov A.Y."/>
            <person name="Nenarokova A."/>
            <person name="Lukes J."/>
            <person name="Opperdoes F.R."/>
            <person name="Yurchenko V."/>
        </authorList>
    </citation>
    <scope>NUCLEOTIDE SEQUENCE [LARGE SCALE GENOMIC DNA]</scope>
    <source>
        <strain evidence="7 8">E262AT.01</strain>
    </source>
</reference>
<feature type="compositionally biased region" description="Low complexity" evidence="5">
    <location>
        <begin position="160"/>
        <end position="170"/>
    </location>
</feature>
<dbReference type="GO" id="GO:0008270">
    <property type="term" value="F:zinc ion binding"/>
    <property type="evidence" value="ECO:0007669"/>
    <property type="project" value="UniProtKB-KW"/>
</dbReference>